<evidence type="ECO:0000313" key="1">
    <source>
        <dbReference type="EMBL" id="CAH1977209.1"/>
    </source>
</evidence>
<accession>A0A9P0KPE4</accession>
<evidence type="ECO:0000313" key="2">
    <source>
        <dbReference type="Proteomes" id="UP001152888"/>
    </source>
</evidence>
<protein>
    <submittedName>
        <fullName evidence="1">Uncharacterized protein</fullName>
    </submittedName>
</protein>
<reference evidence="1" key="1">
    <citation type="submission" date="2022-03" db="EMBL/GenBank/DDBJ databases">
        <authorList>
            <person name="Sayadi A."/>
        </authorList>
    </citation>
    <scope>NUCLEOTIDE SEQUENCE</scope>
</reference>
<dbReference type="EMBL" id="CAKOFQ010006855">
    <property type="protein sequence ID" value="CAH1977209.1"/>
    <property type="molecule type" value="Genomic_DNA"/>
</dbReference>
<proteinExistence type="predicted"/>
<comment type="caution">
    <text evidence="1">The sequence shown here is derived from an EMBL/GenBank/DDBJ whole genome shotgun (WGS) entry which is preliminary data.</text>
</comment>
<gene>
    <name evidence="1" type="ORF">ACAOBT_LOCUS12526</name>
</gene>
<keyword evidence="2" id="KW-1185">Reference proteome</keyword>
<name>A0A9P0KPE4_ACAOB</name>
<dbReference type="Proteomes" id="UP001152888">
    <property type="component" value="Unassembled WGS sequence"/>
</dbReference>
<organism evidence="1 2">
    <name type="scientific">Acanthoscelides obtectus</name>
    <name type="common">Bean weevil</name>
    <name type="synonym">Bruchus obtectus</name>
    <dbReference type="NCBI Taxonomy" id="200917"/>
    <lineage>
        <taxon>Eukaryota</taxon>
        <taxon>Metazoa</taxon>
        <taxon>Ecdysozoa</taxon>
        <taxon>Arthropoda</taxon>
        <taxon>Hexapoda</taxon>
        <taxon>Insecta</taxon>
        <taxon>Pterygota</taxon>
        <taxon>Neoptera</taxon>
        <taxon>Endopterygota</taxon>
        <taxon>Coleoptera</taxon>
        <taxon>Polyphaga</taxon>
        <taxon>Cucujiformia</taxon>
        <taxon>Chrysomeloidea</taxon>
        <taxon>Chrysomelidae</taxon>
        <taxon>Bruchinae</taxon>
        <taxon>Bruchini</taxon>
        <taxon>Acanthoscelides</taxon>
    </lineage>
</organism>
<sequence length="20" mass="2348">MNGTFIHVPSRLIYQAENEK</sequence>
<dbReference type="AlphaFoldDB" id="A0A9P0KPE4"/>